<proteinExistence type="predicted"/>
<comment type="caution">
    <text evidence="1">The sequence shown here is derived from an EMBL/GenBank/DDBJ whole genome shotgun (WGS) entry which is preliminary data.</text>
</comment>
<dbReference type="EMBL" id="VSSQ01014661">
    <property type="protein sequence ID" value="MPM54128.1"/>
    <property type="molecule type" value="Genomic_DNA"/>
</dbReference>
<name>A0A645AMZ4_9ZZZZ</name>
<sequence>MEIIGRLIWQTATQFDAKAEEIRAQVAALCGKYPLYEA</sequence>
<evidence type="ECO:0008006" key="2">
    <source>
        <dbReference type="Google" id="ProtNLM"/>
    </source>
</evidence>
<accession>A0A645AMZ4</accession>
<reference evidence="1" key="1">
    <citation type="submission" date="2019-08" db="EMBL/GenBank/DDBJ databases">
        <authorList>
            <person name="Kucharzyk K."/>
            <person name="Murdoch R.W."/>
            <person name="Higgins S."/>
            <person name="Loffler F."/>
        </authorList>
    </citation>
    <scope>NUCLEOTIDE SEQUENCE</scope>
</reference>
<protein>
    <recommendedName>
        <fullName evidence="2">Serine hydroxymethyltransferase</fullName>
    </recommendedName>
</protein>
<organism evidence="1">
    <name type="scientific">bioreactor metagenome</name>
    <dbReference type="NCBI Taxonomy" id="1076179"/>
    <lineage>
        <taxon>unclassified sequences</taxon>
        <taxon>metagenomes</taxon>
        <taxon>ecological metagenomes</taxon>
    </lineage>
</organism>
<dbReference type="AlphaFoldDB" id="A0A645AMZ4"/>
<gene>
    <name evidence="1" type="ORF">SDC9_100901</name>
</gene>
<evidence type="ECO:0000313" key="1">
    <source>
        <dbReference type="EMBL" id="MPM54128.1"/>
    </source>
</evidence>